<evidence type="ECO:0000313" key="2">
    <source>
        <dbReference type="Proteomes" id="UP000316801"/>
    </source>
</evidence>
<dbReference type="Proteomes" id="UP000316801">
    <property type="component" value="Unassembled WGS sequence"/>
</dbReference>
<evidence type="ECO:0000313" key="1">
    <source>
        <dbReference type="EMBL" id="TRL35506.1"/>
    </source>
</evidence>
<gene>
    <name evidence="1" type="ORF">FNA46_20115</name>
</gene>
<comment type="caution">
    <text evidence="1">The sequence shown here is derived from an EMBL/GenBank/DDBJ whole genome shotgun (WGS) entry which is preliminary data.</text>
</comment>
<organism evidence="1 2">
    <name type="scientific">Rhizobium straminoryzae</name>
    <dbReference type="NCBI Taxonomy" id="1387186"/>
    <lineage>
        <taxon>Bacteria</taxon>
        <taxon>Pseudomonadati</taxon>
        <taxon>Pseudomonadota</taxon>
        <taxon>Alphaproteobacteria</taxon>
        <taxon>Hyphomicrobiales</taxon>
        <taxon>Rhizobiaceae</taxon>
        <taxon>Rhizobium/Agrobacterium group</taxon>
        <taxon>Rhizobium</taxon>
    </lineage>
</organism>
<sequence length="255" mass="28799">MKNIGIEELLRWAFTFELSKVDAGGGASFSAAWKMTEAVAELGTVIDRTPNSYGVIPGFIEDGEPHPDAVLIGDAVRALDRHGFDIPDGWNPFPEFDDAHGLIAAEVESVVCELRLKGDRLAGRHIVSLVISSAVLGRGPEWHMAPPEYQLVTANGQPRWFRMKKGRDAFRRVYWLEVDGFDKKRRRPFPDAYRKYELVAPLRSDVLSRLDWQIWQNALLTLQTTLAGRLSAHRILPFRPFVQPWAKSRHAVETA</sequence>
<proteinExistence type="predicted"/>
<name>A0A549T0W0_9HYPH</name>
<accession>A0A549T0W0</accession>
<protein>
    <submittedName>
        <fullName evidence="1">Uncharacterized protein</fullName>
    </submittedName>
</protein>
<dbReference type="RefSeq" id="WP_143126996.1">
    <property type="nucleotide sequence ID" value="NZ_VJMG01000065.1"/>
</dbReference>
<keyword evidence="2" id="KW-1185">Reference proteome</keyword>
<dbReference type="EMBL" id="VJMG01000065">
    <property type="protein sequence ID" value="TRL35506.1"/>
    <property type="molecule type" value="Genomic_DNA"/>
</dbReference>
<dbReference type="AlphaFoldDB" id="A0A549T0W0"/>
<reference evidence="1 2" key="1">
    <citation type="submission" date="2019-07" db="EMBL/GenBank/DDBJ databases">
        <title>Ln-dependent methylotrophs.</title>
        <authorList>
            <person name="Tani A."/>
        </authorList>
    </citation>
    <scope>NUCLEOTIDE SEQUENCE [LARGE SCALE GENOMIC DNA]</scope>
    <source>
        <strain evidence="1 2">SM12</strain>
    </source>
</reference>